<dbReference type="RefSeq" id="XP_026642537.1">
    <property type="nucleotide sequence ID" value="XM_026786736.1"/>
</dbReference>
<evidence type="ECO:0000256" key="1">
    <source>
        <dbReference type="ARBA" id="ARBA00022514"/>
    </source>
</evidence>
<dbReference type="GeneID" id="101995869"/>
<evidence type="ECO:0000259" key="3">
    <source>
        <dbReference type="SMART" id="SM00199"/>
    </source>
</evidence>
<sequence>MTQPHCCQTALLDDSTPRSLDNRPSNALTSSDFHIINPILSRCGLWLAGGHLPQGTAGARDMSRLRRYEVALEAEEEIYWGCFYFFPWLRMWRRERSQRLSLETPRLPLTSWHPWNKTKQKQEGLPLPSSSTCCTQLYRQPLPNRLLRKILHVELQEADGDCHLQAIVLHLPRRTVCVHPQNGSLARWFERHGKSLQGTLSNLNLELQMKMYSSPQQQN</sequence>
<keyword evidence="2" id="KW-1015">Disulfide bond</keyword>
<name>A0ABM1UKM5_MICOH</name>
<dbReference type="Pfam" id="PF00048">
    <property type="entry name" value="IL8"/>
    <property type="match status" value="1"/>
</dbReference>
<evidence type="ECO:0000256" key="2">
    <source>
        <dbReference type="ARBA" id="ARBA00023157"/>
    </source>
</evidence>
<protein>
    <submittedName>
        <fullName evidence="5">Uncharacterized protein LOC101995869 isoform X1</fullName>
    </submittedName>
</protein>
<dbReference type="InterPro" id="IPR001811">
    <property type="entry name" value="Chemokine_IL8-like_dom"/>
</dbReference>
<dbReference type="SUPFAM" id="SSF54117">
    <property type="entry name" value="Interleukin 8-like chemokines"/>
    <property type="match status" value="1"/>
</dbReference>
<feature type="domain" description="Chemokine interleukin-8-like" evidence="3">
    <location>
        <begin position="130"/>
        <end position="196"/>
    </location>
</feature>
<keyword evidence="4" id="KW-1185">Reference proteome</keyword>
<accession>A0ABM1UKM5</accession>
<dbReference type="Proteomes" id="UP000694915">
    <property type="component" value="Linkage group LG5"/>
</dbReference>
<organism evidence="4 5">
    <name type="scientific">Microtus ochrogaster</name>
    <name type="common">Prairie vole</name>
    <dbReference type="NCBI Taxonomy" id="79684"/>
    <lineage>
        <taxon>Eukaryota</taxon>
        <taxon>Metazoa</taxon>
        <taxon>Chordata</taxon>
        <taxon>Craniata</taxon>
        <taxon>Vertebrata</taxon>
        <taxon>Euteleostomi</taxon>
        <taxon>Mammalia</taxon>
        <taxon>Eutheria</taxon>
        <taxon>Euarchontoglires</taxon>
        <taxon>Glires</taxon>
        <taxon>Rodentia</taxon>
        <taxon>Myomorpha</taxon>
        <taxon>Muroidea</taxon>
        <taxon>Cricetidae</taxon>
        <taxon>Arvicolinae</taxon>
        <taxon>Microtus</taxon>
    </lineage>
</organism>
<evidence type="ECO:0000313" key="4">
    <source>
        <dbReference type="Proteomes" id="UP000694915"/>
    </source>
</evidence>
<reference evidence="5" key="1">
    <citation type="submission" date="2025-08" db="UniProtKB">
        <authorList>
            <consortium name="RefSeq"/>
        </authorList>
    </citation>
    <scope>IDENTIFICATION</scope>
</reference>
<dbReference type="InterPro" id="IPR036048">
    <property type="entry name" value="Interleukin_8-like_sf"/>
</dbReference>
<dbReference type="SMART" id="SM00199">
    <property type="entry name" value="SCY"/>
    <property type="match status" value="1"/>
</dbReference>
<dbReference type="Gene3D" id="2.40.50.40">
    <property type="match status" value="1"/>
</dbReference>
<gene>
    <name evidence="5" type="primary">LOC101995869</name>
</gene>
<keyword evidence="1" id="KW-0202">Cytokine</keyword>
<evidence type="ECO:0000313" key="5">
    <source>
        <dbReference type="RefSeq" id="XP_026642537.1"/>
    </source>
</evidence>
<proteinExistence type="predicted"/>